<dbReference type="EMBL" id="BART01017294">
    <property type="protein sequence ID" value="GAG76243.1"/>
    <property type="molecule type" value="Genomic_DNA"/>
</dbReference>
<accession>X1AVI5</accession>
<proteinExistence type="predicted"/>
<dbReference type="Pfam" id="PF13589">
    <property type="entry name" value="HATPase_c_3"/>
    <property type="match status" value="1"/>
</dbReference>
<reference evidence="1" key="1">
    <citation type="journal article" date="2014" name="Front. Microbiol.">
        <title>High frequency of phylogenetically diverse reductive dehalogenase-homologous genes in deep subseafloor sedimentary metagenomes.</title>
        <authorList>
            <person name="Kawai M."/>
            <person name="Futagami T."/>
            <person name="Toyoda A."/>
            <person name="Takaki Y."/>
            <person name="Nishi S."/>
            <person name="Hori S."/>
            <person name="Arai W."/>
            <person name="Tsubouchi T."/>
            <person name="Morono Y."/>
            <person name="Uchiyama I."/>
            <person name="Ito T."/>
            <person name="Fujiyama A."/>
            <person name="Inagaki F."/>
            <person name="Takami H."/>
        </authorList>
    </citation>
    <scope>NUCLEOTIDE SEQUENCE</scope>
    <source>
        <strain evidence="1">Expedition CK06-06</strain>
    </source>
</reference>
<evidence type="ECO:0000313" key="1">
    <source>
        <dbReference type="EMBL" id="GAG76243.1"/>
    </source>
</evidence>
<dbReference type="SUPFAM" id="SSF55874">
    <property type="entry name" value="ATPase domain of HSP90 chaperone/DNA topoisomerase II/histidine kinase"/>
    <property type="match status" value="1"/>
</dbReference>
<dbReference type="Gene3D" id="3.30.565.10">
    <property type="entry name" value="Histidine kinase-like ATPase, C-terminal domain"/>
    <property type="match status" value="1"/>
</dbReference>
<gene>
    <name evidence="1" type="ORF">S01H4_32967</name>
</gene>
<evidence type="ECO:0008006" key="2">
    <source>
        <dbReference type="Google" id="ProtNLM"/>
    </source>
</evidence>
<comment type="caution">
    <text evidence="1">The sequence shown here is derived from an EMBL/GenBank/DDBJ whole genome shotgun (WGS) entry which is preliminary data.</text>
</comment>
<protein>
    <recommendedName>
        <fullName evidence="2">Histidine kinase/HSP90-like ATPase domain-containing protein</fullName>
    </recommendedName>
</protein>
<name>X1AVI5_9ZZZZ</name>
<dbReference type="InterPro" id="IPR036890">
    <property type="entry name" value="HATPase_C_sf"/>
</dbReference>
<organism evidence="1">
    <name type="scientific">marine sediment metagenome</name>
    <dbReference type="NCBI Taxonomy" id="412755"/>
    <lineage>
        <taxon>unclassified sequences</taxon>
        <taxon>metagenomes</taxon>
        <taxon>ecological metagenomes</taxon>
    </lineage>
</organism>
<sequence>MIENENIIKADPTKEFFIDMLTLDIASTKAINDLIDNCVDGANRIRSEKNYEGLEVRIEAGPKQFRIIDNCGGISVKIARDYAFRFGRPSDIDPISKSIGLFGVGMKRALFKLGSKFIVNSRTETSRFVVEVDVDEWKIMMIGNFNSRILMNRC</sequence>
<dbReference type="AlphaFoldDB" id="X1AVI5"/>